<keyword evidence="3" id="KW-1185">Reference proteome</keyword>
<keyword evidence="1" id="KW-0472">Membrane</keyword>
<feature type="transmembrane region" description="Helical" evidence="1">
    <location>
        <begin position="69"/>
        <end position="89"/>
    </location>
</feature>
<organism evidence="2 3">
    <name type="scientific">Cellulomonas fimi</name>
    <dbReference type="NCBI Taxonomy" id="1708"/>
    <lineage>
        <taxon>Bacteria</taxon>
        <taxon>Bacillati</taxon>
        <taxon>Actinomycetota</taxon>
        <taxon>Actinomycetes</taxon>
        <taxon>Micrococcales</taxon>
        <taxon>Cellulomonadaceae</taxon>
        <taxon>Cellulomonas</taxon>
    </lineage>
</organism>
<feature type="transmembrane region" description="Helical" evidence="1">
    <location>
        <begin position="238"/>
        <end position="262"/>
    </location>
</feature>
<proteinExistence type="predicted"/>
<evidence type="ECO:0000313" key="2">
    <source>
        <dbReference type="EMBL" id="NMR20822.1"/>
    </source>
</evidence>
<sequence>MTAALRTEYRKLVTTRMWWILLLAMAAYMAFLAAIMAYVLSTDPTAATGGLPTGTEPAPLDPEAVARTIYTLATSLGYVFPVIVGALAMTGEFRHQTITPTLLAEPRRSVFLLAKLLSSVVVGLLFGVVGTLATIGAGAGVLALMGEQSFLDDPVVWRSAGLSVLALTVWTVVGVGFGTLLTNQVAVIVVLLAFTQFVEPVLRVVLGRLEWAAGISKFLPGAAGEAITGSSFYADSGLAAGLLTSWQGLLVLLGYAAAFALIGRLTTLRQDIT</sequence>
<protein>
    <submittedName>
        <fullName evidence="2">ABC transporter permease</fullName>
    </submittedName>
</protein>
<keyword evidence="1" id="KW-0812">Transmembrane</keyword>
<feature type="transmembrane region" description="Helical" evidence="1">
    <location>
        <begin position="110"/>
        <end position="143"/>
    </location>
</feature>
<gene>
    <name evidence="2" type="ORF">HIR71_11440</name>
</gene>
<feature type="transmembrane region" description="Helical" evidence="1">
    <location>
        <begin position="155"/>
        <end position="173"/>
    </location>
</feature>
<name>A0A7Y0QIZ7_CELFI</name>
<accession>A0A7Y0QIZ7</accession>
<dbReference type="EMBL" id="JABCJJ010000017">
    <property type="protein sequence ID" value="NMR20822.1"/>
    <property type="molecule type" value="Genomic_DNA"/>
</dbReference>
<evidence type="ECO:0000256" key="1">
    <source>
        <dbReference type="SAM" id="Phobius"/>
    </source>
</evidence>
<evidence type="ECO:0000313" key="3">
    <source>
        <dbReference type="Proteomes" id="UP000562124"/>
    </source>
</evidence>
<feature type="transmembrane region" description="Helical" evidence="1">
    <location>
        <begin position="180"/>
        <end position="198"/>
    </location>
</feature>
<keyword evidence="1" id="KW-1133">Transmembrane helix</keyword>
<dbReference type="RefSeq" id="WP_169325194.1">
    <property type="nucleotide sequence ID" value="NZ_JABCJJ010000017.1"/>
</dbReference>
<dbReference type="AlphaFoldDB" id="A0A7Y0QIZ7"/>
<dbReference type="Proteomes" id="UP000562124">
    <property type="component" value="Unassembled WGS sequence"/>
</dbReference>
<feature type="transmembrane region" description="Helical" evidence="1">
    <location>
        <begin position="20"/>
        <end position="40"/>
    </location>
</feature>
<reference evidence="2 3" key="1">
    <citation type="submission" date="2020-04" db="EMBL/GenBank/DDBJ databases">
        <title>Sequencing and Assembly of C. fimi.</title>
        <authorList>
            <person name="Ramsey A.R."/>
        </authorList>
    </citation>
    <scope>NUCLEOTIDE SEQUENCE [LARGE SCALE GENOMIC DNA]</scope>
    <source>
        <strain evidence="2 3">SB</strain>
    </source>
</reference>
<comment type="caution">
    <text evidence="2">The sequence shown here is derived from an EMBL/GenBank/DDBJ whole genome shotgun (WGS) entry which is preliminary data.</text>
</comment>